<dbReference type="InterPro" id="IPR015791">
    <property type="entry name" value="Antimic/Inh_G_crystallin-like"/>
</dbReference>
<sequence>MAATLLVLVVALMSIGADATHMVTYSGNYYTGSSQVISACGCTSIIFGGSYKYYAEGQSTRLYNMDNCQGTAQTTLSSNTNTQSPTGFGWNSAFILC</sequence>
<evidence type="ECO:0000313" key="3">
    <source>
        <dbReference type="Proteomes" id="UP001417504"/>
    </source>
</evidence>
<dbReference type="EMBL" id="JBBNAE010000001">
    <property type="protein sequence ID" value="KAK9155723.1"/>
    <property type="molecule type" value="Genomic_DNA"/>
</dbReference>
<dbReference type="SUPFAM" id="SSF49695">
    <property type="entry name" value="gamma-Crystallin-like"/>
    <property type="match status" value="1"/>
</dbReference>
<reference evidence="2 3" key="1">
    <citation type="submission" date="2024-01" db="EMBL/GenBank/DDBJ databases">
        <title>Genome assemblies of Stephania.</title>
        <authorList>
            <person name="Yang L."/>
        </authorList>
    </citation>
    <scope>NUCLEOTIDE SEQUENCE [LARGE SCALE GENOMIC DNA]</scope>
    <source>
        <strain evidence="2">QJT</strain>
        <tissue evidence="2">Leaf</tissue>
    </source>
</reference>
<feature type="signal peptide" evidence="1">
    <location>
        <begin position="1"/>
        <end position="19"/>
    </location>
</feature>
<evidence type="ECO:0000256" key="1">
    <source>
        <dbReference type="SAM" id="SignalP"/>
    </source>
</evidence>
<protein>
    <submittedName>
        <fullName evidence="2">Uncharacterized protein</fullName>
    </submittedName>
</protein>
<dbReference type="GO" id="GO:0045926">
    <property type="term" value="P:negative regulation of growth"/>
    <property type="evidence" value="ECO:0007669"/>
    <property type="project" value="InterPro"/>
</dbReference>
<dbReference type="InterPro" id="IPR011024">
    <property type="entry name" value="G_crystallin-like"/>
</dbReference>
<dbReference type="Proteomes" id="UP001417504">
    <property type="component" value="Unassembled WGS sequence"/>
</dbReference>
<dbReference type="AlphaFoldDB" id="A0AAP0PTA9"/>
<organism evidence="2 3">
    <name type="scientific">Stephania japonica</name>
    <dbReference type="NCBI Taxonomy" id="461633"/>
    <lineage>
        <taxon>Eukaryota</taxon>
        <taxon>Viridiplantae</taxon>
        <taxon>Streptophyta</taxon>
        <taxon>Embryophyta</taxon>
        <taxon>Tracheophyta</taxon>
        <taxon>Spermatophyta</taxon>
        <taxon>Magnoliopsida</taxon>
        <taxon>Ranunculales</taxon>
        <taxon>Menispermaceae</taxon>
        <taxon>Menispermoideae</taxon>
        <taxon>Cissampelideae</taxon>
        <taxon>Stephania</taxon>
    </lineage>
</organism>
<proteinExistence type="predicted"/>
<gene>
    <name evidence="2" type="ORF">Sjap_003203</name>
</gene>
<dbReference type="Gene3D" id="2.60.20.30">
    <property type="match status" value="1"/>
</dbReference>
<dbReference type="GO" id="GO:0006952">
    <property type="term" value="P:defense response"/>
    <property type="evidence" value="ECO:0007669"/>
    <property type="project" value="InterPro"/>
</dbReference>
<name>A0AAP0PTA9_9MAGN</name>
<dbReference type="InterPro" id="IPR015201">
    <property type="entry name" value="Antimicrobial_MiAMP1"/>
</dbReference>
<dbReference type="Pfam" id="PF09117">
    <property type="entry name" value="MiAMP1"/>
    <property type="match status" value="1"/>
</dbReference>
<keyword evidence="3" id="KW-1185">Reference proteome</keyword>
<comment type="caution">
    <text evidence="2">The sequence shown here is derived from an EMBL/GenBank/DDBJ whole genome shotgun (WGS) entry which is preliminary data.</text>
</comment>
<accession>A0AAP0PTA9</accession>
<keyword evidence="1" id="KW-0732">Signal</keyword>
<feature type="chain" id="PRO_5042831253" evidence="1">
    <location>
        <begin position="20"/>
        <end position="97"/>
    </location>
</feature>
<evidence type="ECO:0000313" key="2">
    <source>
        <dbReference type="EMBL" id="KAK9155723.1"/>
    </source>
</evidence>